<keyword evidence="2" id="KW-1185">Reference proteome</keyword>
<proteinExistence type="predicted"/>
<sequence length="126" mass="14831">DLSKILKTKENLVRDWFIENYEHGFRFNENKSIKKVNNKAFEFISKDIKVCLERIDELGLPCLSIFFGMERYTNRQKSKGIEIFSEHSVETWKETEITFSKSCVKSTNELIKNVTDALSKKTINEK</sequence>
<organism evidence="1 2">
    <name type="scientific">Gigaspora margarita</name>
    <dbReference type="NCBI Taxonomy" id="4874"/>
    <lineage>
        <taxon>Eukaryota</taxon>
        <taxon>Fungi</taxon>
        <taxon>Fungi incertae sedis</taxon>
        <taxon>Mucoromycota</taxon>
        <taxon>Glomeromycotina</taxon>
        <taxon>Glomeromycetes</taxon>
        <taxon>Diversisporales</taxon>
        <taxon>Gigasporaceae</taxon>
        <taxon>Gigaspora</taxon>
    </lineage>
</organism>
<comment type="caution">
    <text evidence="1">The sequence shown here is derived from an EMBL/GenBank/DDBJ whole genome shotgun (WGS) entry which is preliminary data.</text>
</comment>
<protein>
    <submittedName>
        <fullName evidence="1">25257_t:CDS:1</fullName>
    </submittedName>
</protein>
<accession>A0ABN7WXA1</accession>
<reference evidence="1 2" key="1">
    <citation type="submission" date="2021-06" db="EMBL/GenBank/DDBJ databases">
        <authorList>
            <person name="Kallberg Y."/>
            <person name="Tangrot J."/>
            <person name="Rosling A."/>
        </authorList>
    </citation>
    <scope>NUCLEOTIDE SEQUENCE [LARGE SCALE GENOMIC DNA]</scope>
    <source>
        <strain evidence="1 2">120-4 pot B 10/14</strain>
    </source>
</reference>
<dbReference type="EMBL" id="CAJVQB010069614">
    <property type="protein sequence ID" value="CAG8842624.1"/>
    <property type="molecule type" value="Genomic_DNA"/>
</dbReference>
<evidence type="ECO:0000313" key="2">
    <source>
        <dbReference type="Proteomes" id="UP000789901"/>
    </source>
</evidence>
<dbReference type="Proteomes" id="UP000789901">
    <property type="component" value="Unassembled WGS sequence"/>
</dbReference>
<feature type="non-terminal residue" evidence="1">
    <location>
        <position position="1"/>
    </location>
</feature>
<name>A0ABN7WXA1_GIGMA</name>
<feature type="non-terminal residue" evidence="1">
    <location>
        <position position="126"/>
    </location>
</feature>
<gene>
    <name evidence="1" type="ORF">GMARGA_LOCUS36087</name>
</gene>
<evidence type="ECO:0000313" key="1">
    <source>
        <dbReference type="EMBL" id="CAG8842624.1"/>
    </source>
</evidence>